<gene>
    <name evidence="5" type="ORF">TSAR_003976</name>
</gene>
<dbReference type="STRING" id="543379.A0A232ENC9"/>
<evidence type="ECO:0000256" key="2">
    <source>
        <dbReference type="ARBA" id="ARBA00023002"/>
    </source>
</evidence>
<evidence type="ECO:0000256" key="1">
    <source>
        <dbReference type="ARBA" id="ARBA00009219"/>
    </source>
</evidence>
<dbReference type="Pfam" id="PF01073">
    <property type="entry name" value="3Beta_HSD"/>
    <property type="match status" value="1"/>
</dbReference>
<protein>
    <recommendedName>
        <fullName evidence="4">3-beta hydroxysteroid dehydrogenase/isomerase domain-containing protein</fullName>
    </recommendedName>
</protein>
<reference evidence="5 6" key="1">
    <citation type="journal article" date="2017" name="Curr. Biol.">
        <title>The Evolution of Venom by Co-option of Single-Copy Genes.</title>
        <authorList>
            <person name="Martinson E.O."/>
            <person name="Mrinalini"/>
            <person name="Kelkar Y.D."/>
            <person name="Chang C.H."/>
            <person name="Werren J.H."/>
        </authorList>
    </citation>
    <scope>NUCLEOTIDE SEQUENCE [LARGE SCALE GENOMIC DNA]</scope>
    <source>
        <strain evidence="5 6">Alberta</strain>
        <tissue evidence="5">Whole body</tissue>
    </source>
</reference>
<dbReference type="EMBL" id="NNAY01003177">
    <property type="protein sequence ID" value="OXU19860.1"/>
    <property type="molecule type" value="Genomic_DNA"/>
</dbReference>
<evidence type="ECO:0000313" key="6">
    <source>
        <dbReference type="Proteomes" id="UP000215335"/>
    </source>
</evidence>
<dbReference type="Gene3D" id="3.40.50.720">
    <property type="entry name" value="NAD(P)-binding Rossmann-like Domain"/>
    <property type="match status" value="1"/>
</dbReference>
<evidence type="ECO:0000259" key="4">
    <source>
        <dbReference type="Pfam" id="PF01073"/>
    </source>
</evidence>
<dbReference type="InterPro" id="IPR036291">
    <property type="entry name" value="NAD(P)-bd_dom_sf"/>
</dbReference>
<name>A0A232ENC9_9HYME</name>
<keyword evidence="6" id="KW-1185">Reference proteome</keyword>
<dbReference type="FunFam" id="3.40.50.720:FF:000495">
    <property type="entry name" value="3 hydroxysteroid dehydrogenase, putative"/>
    <property type="match status" value="1"/>
</dbReference>
<dbReference type="OrthoDB" id="2735536at2759"/>
<comment type="caution">
    <text evidence="5">The sequence shown here is derived from an EMBL/GenBank/DDBJ whole genome shotgun (WGS) entry which is preliminary data.</text>
</comment>
<evidence type="ECO:0000313" key="5">
    <source>
        <dbReference type="EMBL" id="OXU19860.1"/>
    </source>
</evidence>
<sequence length="381" mass="42075">MDRAPAEVVLLTGSNGFLGQHVLKHLLEDDGVSEIRALDKNFPCNNNEAESNYKDEKKKIRPYHCDLINLESCREAFKGADVVLHCAGLVSYDYPPDVVELRKNNVDGGYPTENVIKLCVEENVGRLVHCSTTEVTLQSCFKGGIVAVSIFKHESKLEVPENEGRLIFGEYAASKLRAEKIVIRANGTSLQNGKDTLLTVALRPTLLYGEGDSHILPEMLKIAKSRGDYLLRVTGPGGKQQMTYVGNAAWAFLRAKDTLLKSPNVIAGLPVTVTDDTLVEDLIMFCERVTRGSSNHVTVSSWPIPLGLSYLGAILAELLSDFGLISKFKVPPRSIVAFLGSVILYNRARASIRMNYWPKYTHEQTLAAASKYYGELASRKQ</sequence>
<comment type="similarity">
    <text evidence="1 3">Belongs to the 3-beta-HSD family.</text>
</comment>
<dbReference type="AlphaFoldDB" id="A0A232ENC9"/>
<proteinExistence type="inferred from homology"/>
<accession>A0A232ENC9</accession>
<dbReference type="InterPro" id="IPR050177">
    <property type="entry name" value="Lipid_A_modif_metabolic_enz"/>
</dbReference>
<dbReference type="InterPro" id="IPR002225">
    <property type="entry name" value="3Beta_OHSteriod_DH/Estase"/>
</dbReference>
<dbReference type="PANTHER" id="PTHR43245:SF51">
    <property type="entry name" value="SHORT CHAIN DEHYDROGENASE_REDUCTASE FAMILY 42E, MEMBER 2"/>
    <property type="match status" value="1"/>
</dbReference>
<evidence type="ECO:0000256" key="3">
    <source>
        <dbReference type="RuleBase" id="RU004475"/>
    </source>
</evidence>
<keyword evidence="2 3" id="KW-0560">Oxidoreductase</keyword>
<organism evidence="5 6">
    <name type="scientific">Trichomalopsis sarcophagae</name>
    <dbReference type="NCBI Taxonomy" id="543379"/>
    <lineage>
        <taxon>Eukaryota</taxon>
        <taxon>Metazoa</taxon>
        <taxon>Ecdysozoa</taxon>
        <taxon>Arthropoda</taxon>
        <taxon>Hexapoda</taxon>
        <taxon>Insecta</taxon>
        <taxon>Pterygota</taxon>
        <taxon>Neoptera</taxon>
        <taxon>Endopterygota</taxon>
        <taxon>Hymenoptera</taxon>
        <taxon>Apocrita</taxon>
        <taxon>Proctotrupomorpha</taxon>
        <taxon>Chalcidoidea</taxon>
        <taxon>Pteromalidae</taxon>
        <taxon>Pteromalinae</taxon>
        <taxon>Trichomalopsis</taxon>
    </lineage>
</organism>
<dbReference type="Proteomes" id="UP000215335">
    <property type="component" value="Unassembled WGS sequence"/>
</dbReference>
<dbReference type="GO" id="GO:0016616">
    <property type="term" value="F:oxidoreductase activity, acting on the CH-OH group of donors, NAD or NADP as acceptor"/>
    <property type="evidence" value="ECO:0007669"/>
    <property type="project" value="InterPro"/>
</dbReference>
<dbReference type="GO" id="GO:0006694">
    <property type="term" value="P:steroid biosynthetic process"/>
    <property type="evidence" value="ECO:0007669"/>
    <property type="project" value="InterPro"/>
</dbReference>
<dbReference type="PANTHER" id="PTHR43245">
    <property type="entry name" value="BIFUNCTIONAL POLYMYXIN RESISTANCE PROTEIN ARNA"/>
    <property type="match status" value="1"/>
</dbReference>
<feature type="domain" description="3-beta hydroxysteroid dehydrogenase/isomerase" evidence="4">
    <location>
        <begin position="11"/>
        <end position="291"/>
    </location>
</feature>
<dbReference type="SUPFAM" id="SSF51735">
    <property type="entry name" value="NAD(P)-binding Rossmann-fold domains"/>
    <property type="match status" value="1"/>
</dbReference>